<protein>
    <recommendedName>
        <fullName evidence="2">Oxidoreductase-like domain-containing protein</fullName>
    </recommendedName>
</protein>
<dbReference type="InterPro" id="IPR019180">
    <property type="entry name" value="Oxidoreductase-like_N"/>
</dbReference>
<dbReference type="PANTHER" id="PTHR21193">
    <property type="entry name" value="OXIDOREDUCTASE-LIKE DOMAIN-CONTAINING PROTEIN 1"/>
    <property type="match status" value="1"/>
</dbReference>
<evidence type="ECO:0000259" key="2">
    <source>
        <dbReference type="Pfam" id="PF09791"/>
    </source>
</evidence>
<dbReference type="PANTHER" id="PTHR21193:SF3">
    <property type="entry name" value="OXIDOREDUCTASE-LIKE DOMAIN-CONTAINING PROTEIN 1"/>
    <property type="match status" value="1"/>
</dbReference>
<feature type="domain" description="Oxidoreductase-like" evidence="2">
    <location>
        <begin position="110"/>
        <end position="153"/>
    </location>
</feature>
<organism evidence="3 4">
    <name type="scientific">Ceratocystis pirilliformis</name>
    <dbReference type="NCBI Taxonomy" id="259994"/>
    <lineage>
        <taxon>Eukaryota</taxon>
        <taxon>Fungi</taxon>
        <taxon>Dikarya</taxon>
        <taxon>Ascomycota</taxon>
        <taxon>Pezizomycotina</taxon>
        <taxon>Sordariomycetes</taxon>
        <taxon>Hypocreomycetidae</taxon>
        <taxon>Microascales</taxon>
        <taxon>Ceratocystidaceae</taxon>
        <taxon>Ceratocystis</taxon>
    </lineage>
</organism>
<feature type="compositionally biased region" description="Basic and acidic residues" evidence="1">
    <location>
        <begin position="190"/>
        <end position="207"/>
    </location>
</feature>
<dbReference type="Pfam" id="PF09791">
    <property type="entry name" value="Oxidored-like"/>
    <property type="match status" value="1"/>
</dbReference>
<feature type="compositionally biased region" description="Polar residues" evidence="1">
    <location>
        <begin position="161"/>
        <end position="175"/>
    </location>
</feature>
<evidence type="ECO:0000313" key="4">
    <source>
        <dbReference type="Proteomes" id="UP001583280"/>
    </source>
</evidence>
<name>A0ABR3YX98_9PEZI</name>
<comment type="caution">
    <text evidence="3">The sequence shown here is derived from an EMBL/GenBank/DDBJ whole genome shotgun (WGS) entry which is preliminary data.</text>
</comment>
<sequence length="242" mass="26597">MSIVRPSRASLPELWKATSLAGVSVCRKFSTTQCSAQVHLRGSYYDAVMRSPRPPSHPMPPPIFKSTTATEEISITDKELGPEARAKLLFGSPLTGPERLANLQSQGTVVNGIRIPKKPEEPENCCMSGCVHCVWDMYQEEIYQWQAAMKEAEAAAPAESQPETLNPGNPSSSAIEQAKDLTKQPPEAIVKAKKETRELTDAEKKQEYDSLFGDVPVGIRQFMLTEKKIRSHQKGSNATKGA</sequence>
<keyword evidence="4" id="KW-1185">Reference proteome</keyword>
<dbReference type="Proteomes" id="UP001583280">
    <property type="component" value="Unassembled WGS sequence"/>
</dbReference>
<dbReference type="EMBL" id="JAWDJO010000129">
    <property type="protein sequence ID" value="KAL1892542.1"/>
    <property type="molecule type" value="Genomic_DNA"/>
</dbReference>
<reference evidence="3 4" key="1">
    <citation type="journal article" date="2024" name="IMA Fungus">
        <title>IMA Genome - F19 : A genome assembly and annotation guide to empower mycologists, including annotated draft genome sequences of Ceratocystis pirilliformis, Diaporthe australafricana, Fusarium ophioides, Paecilomyces lecythidis, and Sporothrix stenoceras.</title>
        <authorList>
            <person name="Aylward J."/>
            <person name="Wilson A.M."/>
            <person name="Visagie C.M."/>
            <person name="Spraker J."/>
            <person name="Barnes I."/>
            <person name="Buitendag C."/>
            <person name="Ceriani C."/>
            <person name="Del Mar Angel L."/>
            <person name="du Plessis D."/>
            <person name="Fuchs T."/>
            <person name="Gasser K."/>
            <person name="Kramer D."/>
            <person name="Li W."/>
            <person name="Munsamy K."/>
            <person name="Piso A."/>
            <person name="Price J.L."/>
            <person name="Sonnekus B."/>
            <person name="Thomas C."/>
            <person name="van der Nest A."/>
            <person name="van Dijk A."/>
            <person name="van Heerden A."/>
            <person name="van Vuuren N."/>
            <person name="Yilmaz N."/>
            <person name="Duong T.A."/>
            <person name="van der Merwe N.A."/>
            <person name="Wingfield M.J."/>
            <person name="Wingfield B.D."/>
        </authorList>
    </citation>
    <scope>NUCLEOTIDE SEQUENCE [LARGE SCALE GENOMIC DNA]</scope>
    <source>
        <strain evidence="3 4">CMW 12675</strain>
    </source>
</reference>
<evidence type="ECO:0000256" key="1">
    <source>
        <dbReference type="SAM" id="MobiDB-lite"/>
    </source>
</evidence>
<dbReference type="InterPro" id="IPR039251">
    <property type="entry name" value="OXLD1"/>
</dbReference>
<feature type="region of interest" description="Disordered" evidence="1">
    <location>
        <begin position="154"/>
        <end position="207"/>
    </location>
</feature>
<proteinExistence type="predicted"/>
<accession>A0ABR3YX98</accession>
<gene>
    <name evidence="3" type="ORF">Cpir12675_004514</name>
</gene>
<evidence type="ECO:0000313" key="3">
    <source>
        <dbReference type="EMBL" id="KAL1892542.1"/>
    </source>
</evidence>